<dbReference type="Proteomes" id="UP001652628">
    <property type="component" value="Chromosome 2R"/>
</dbReference>
<gene>
    <name evidence="11" type="primary">LOC108008298</name>
</gene>
<evidence type="ECO:0000256" key="2">
    <source>
        <dbReference type="ARBA" id="ARBA00010532"/>
    </source>
</evidence>
<dbReference type="AlphaFoldDB" id="A0AB40A0T6"/>
<evidence type="ECO:0000256" key="7">
    <source>
        <dbReference type="ARBA" id="ARBA00023180"/>
    </source>
</evidence>
<evidence type="ECO:0000256" key="4">
    <source>
        <dbReference type="ARBA" id="ARBA00022692"/>
    </source>
</evidence>
<comment type="subcellular location">
    <subcellularLocation>
        <location evidence="1">Cell membrane</location>
    </subcellularLocation>
</comment>
<keyword evidence="4 9" id="KW-0812">Transmembrane</keyword>
<reference evidence="11" key="1">
    <citation type="submission" date="2025-08" db="UniProtKB">
        <authorList>
            <consortium name="RefSeq"/>
        </authorList>
    </citation>
    <scope>IDENTIFICATION</scope>
</reference>
<keyword evidence="3" id="KW-1003">Cell membrane</keyword>
<dbReference type="GO" id="GO:0005737">
    <property type="term" value="C:cytoplasm"/>
    <property type="evidence" value="ECO:0007669"/>
    <property type="project" value="TreeGrafter"/>
</dbReference>
<feature type="transmembrane region" description="Helical" evidence="9">
    <location>
        <begin position="544"/>
        <end position="564"/>
    </location>
</feature>
<organism evidence="10 11">
    <name type="scientific">Drosophila suzukii</name>
    <name type="common">Spotted-wing drosophila fruit fly</name>
    <dbReference type="NCBI Taxonomy" id="28584"/>
    <lineage>
        <taxon>Eukaryota</taxon>
        <taxon>Metazoa</taxon>
        <taxon>Ecdysozoa</taxon>
        <taxon>Arthropoda</taxon>
        <taxon>Hexapoda</taxon>
        <taxon>Insecta</taxon>
        <taxon>Pterygota</taxon>
        <taxon>Neoptera</taxon>
        <taxon>Endopterygota</taxon>
        <taxon>Diptera</taxon>
        <taxon>Brachycera</taxon>
        <taxon>Muscomorpha</taxon>
        <taxon>Ephydroidea</taxon>
        <taxon>Drosophilidae</taxon>
        <taxon>Drosophila</taxon>
        <taxon>Sophophora</taxon>
    </lineage>
</organism>
<evidence type="ECO:0000256" key="6">
    <source>
        <dbReference type="ARBA" id="ARBA00023136"/>
    </source>
</evidence>
<evidence type="ECO:0000256" key="1">
    <source>
        <dbReference type="ARBA" id="ARBA00004236"/>
    </source>
</evidence>
<feature type="compositionally biased region" description="Polar residues" evidence="8">
    <location>
        <begin position="45"/>
        <end position="56"/>
    </location>
</feature>
<feature type="compositionally biased region" description="Basic and acidic residues" evidence="8">
    <location>
        <begin position="21"/>
        <end position="35"/>
    </location>
</feature>
<feature type="region of interest" description="Disordered" evidence="8">
    <location>
        <begin position="1"/>
        <end position="62"/>
    </location>
</feature>
<dbReference type="PANTHER" id="PTHR11923">
    <property type="entry name" value="SCAVENGER RECEPTOR CLASS B TYPE-1 SR-B1"/>
    <property type="match status" value="1"/>
</dbReference>
<keyword evidence="10" id="KW-1185">Reference proteome</keyword>
<comment type="similarity">
    <text evidence="2">Belongs to the CD36 family.</text>
</comment>
<evidence type="ECO:0000256" key="8">
    <source>
        <dbReference type="SAM" id="MobiDB-lite"/>
    </source>
</evidence>
<accession>A0AB40A0T6</accession>
<evidence type="ECO:0000256" key="3">
    <source>
        <dbReference type="ARBA" id="ARBA00022475"/>
    </source>
</evidence>
<sequence>MPIYDDKMSTPHSHSTLPCAKDPEVGQPRSRESDRTVAPPAIKSLTLNSTQSRTGTGNFGGYSMTNGAEKPTVLQMILEALGLRNQAQNREPTSKDIGTLIMLGVMFLLFVVGVTGFFVMWFTEYYNNTMLENLILAENSDTAKSWLNPDPKFDTLLKAHIFHYPNIDDYLAGRADKIKVVDVGPLTYQEHTVKDEVSFNKNFTVSFRDRKSYKFLPEKSAIGEHEVVRVPNVPLISAAGPVKRMKVVERIPVSILINQFKEPLFKNLTVFDYLWGYEDSIIKLKSLGKGRRRFGLLMSRNGTSVDSVQLNTGEDDITKFSVITQFNGMPQLDYWEGEECNRIDGSEPSMFSPHLLQDRSTVNVFLQVLCRKVPLNFEKEVTIYNDIDVLRYRTPMDVFAHPKNNSANACYCHNTELCLPSGVINATKCYGDAPIFPSFPHFFTGDPKLYEDFEGIEPDAAVHQTYADIHPRFGFPISGASRVQINIMLDKTPILRNQGRRLKNATILPLMWIEITSGDFSEDVLHTLYISTFGLNAIQQTLKYGTLLISVTSFSLIVAGVYYLNSRREEQLQESKSSAELEALNGEIVVVHHIDMPVPLPAQEGSSHRAA</sequence>
<evidence type="ECO:0000256" key="9">
    <source>
        <dbReference type="SAM" id="Phobius"/>
    </source>
</evidence>
<dbReference type="GO" id="GO:0005044">
    <property type="term" value="F:scavenger receptor activity"/>
    <property type="evidence" value="ECO:0007669"/>
    <property type="project" value="TreeGrafter"/>
</dbReference>
<name>A0AB40A0T6_DROSZ</name>
<keyword evidence="5 9" id="KW-1133">Transmembrane helix</keyword>
<dbReference type="GeneID" id="108008298"/>
<feature type="transmembrane region" description="Helical" evidence="9">
    <location>
        <begin position="100"/>
        <end position="122"/>
    </location>
</feature>
<evidence type="ECO:0000256" key="5">
    <source>
        <dbReference type="ARBA" id="ARBA00022989"/>
    </source>
</evidence>
<keyword evidence="7" id="KW-0325">Glycoprotein</keyword>
<dbReference type="GO" id="GO:0005886">
    <property type="term" value="C:plasma membrane"/>
    <property type="evidence" value="ECO:0007669"/>
    <property type="project" value="UniProtKB-SubCell"/>
</dbReference>
<dbReference type="RefSeq" id="XP_036669242.2">
    <property type="nucleotide sequence ID" value="XM_036813347.2"/>
</dbReference>
<keyword evidence="6 9" id="KW-0472">Membrane</keyword>
<evidence type="ECO:0000313" key="11">
    <source>
        <dbReference type="RefSeq" id="XP_036669242.2"/>
    </source>
</evidence>
<proteinExistence type="inferred from homology"/>
<dbReference type="PRINTS" id="PR01609">
    <property type="entry name" value="CD36FAMILY"/>
</dbReference>
<dbReference type="Pfam" id="PF01130">
    <property type="entry name" value="CD36"/>
    <property type="match status" value="1"/>
</dbReference>
<dbReference type="PANTHER" id="PTHR11923:SF50">
    <property type="entry name" value="GH19047P"/>
    <property type="match status" value="1"/>
</dbReference>
<evidence type="ECO:0000313" key="10">
    <source>
        <dbReference type="Proteomes" id="UP001652628"/>
    </source>
</evidence>
<protein>
    <submittedName>
        <fullName evidence="11">Lysosome membrane protein 2 isoform X1</fullName>
    </submittedName>
</protein>
<dbReference type="InterPro" id="IPR002159">
    <property type="entry name" value="CD36_fam"/>
</dbReference>